<protein>
    <submittedName>
        <fullName evidence="2">Uncharacterized protein</fullName>
    </submittedName>
</protein>
<reference evidence="2" key="1">
    <citation type="submission" date="2020-10" db="EMBL/GenBank/DDBJ databases">
        <title>Taxonomic study of unclassified bacteria belonging to the class Ktedonobacteria.</title>
        <authorList>
            <person name="Yabe S."/>
            <person name="Wang C.M."/>
            <person name="Zheng Y."/>
            <person name="Sakai Y."/>
            <person name="Cavaletti L."/>
            <person name="Monciardini P."/>
            <person name="Donadio S."/>
        </authorList>
    </citation>
    <scope>NUCLEOTIDE SEQUENCE</scope>
    <source>
        <strain evidence="2">ID150040</strain>
    </source>
</reference>
<dbReference type="EMBL" id="BNJK01000001">
    <property type="protein sequence ID" value="GHO93622.1"/>
    <property type="molecule type" value="Genomic_DNA"/>
</dbReference>
<feature type="transmembrane region" description="Helical" evidence="1">
    <location>
        <begin position="41"/>
        <end position="60"/>
    </location>
</feature>
<gene>
    <name evidence="2" type="ORF">KSF_036700</name>
</gene>
<keyword evidence="1" id="KW-0812">Transmembrane</keyword>
<feature type="transmembrane region" description="Helical" evidence="1">
    <location>
        <begin position="72"/>
        <end position="93"/>
    </location>
</feature>
<accession>A0A8J3N161</accession>
<feature type="transmembrane region" description="Helical" evidence="1">
    <location>
        <begin position="268"/>
        <end position="286"/>
    </location>
</feature>
<feature type="transmembrane region" description="Helical" evidence="1">
    <location>
        <begin position="222"/>
        <end position="247"/>
    </location>
</feature>
<feature type="transmembrane region" description="Helical" evidence="1">
    <location>
        <begin position="138"/>
        <end position="156"/>
    </location>
</feature>
<feature type="transmembrane region" description="Helical" evidence="1">
    <location>
        <begin position="177"/>
        <end position="202"/>
    </location>
</feature>
<proteinExistence type="predicted"/>
<keyword evidence="1" id="KW-1133">Transmembrane helix</keyword>
<evidence type="ECO:0000256" key="1">
    <source>
        <dbReference type="SAM" id="Phobius"/>
    </source>
</evidence>
<comment type="caution">
    <text evidence="2">The sequence shown here is derived from an EMBL/GenBank/DDBJ whole genome shotgun (WGS) entry which is preliminary data.</text>
</comment>
<sequence>MEKVEVTTETRRRWFSPPLAWGRLLPQMDEWLLRHLPPKKLAWGGLTVALIMLAFTWFGGPEMLRPIFGGTTLLWAFMWLTVPTVPVGGRVFTTWAGAAARRADPREITQLQRRGAIIIATCVVFATAWAIYTHDFYTKAYTNFIALGIGTNIAMAQQKWKELKKTSTDAALKEASGLVTIIFLSIVPVALFGLVVDAYMSIEGAGYESGILGWLFHLMPELTVRTVVPPCYDFLSLFLVGYIFVGLHTGARGWQRIRMAAKVTASGVGWLIGFILLGGYVGGWLADIYRTGHGALPDQIRQLLAITVVTRAPSYLIGGFGAAVISGLGAKASTWVRTQTMRRLRPGQSRIVALEERIVALETILGLPTLKIEIANILKTFRGGCEPFLNHFTATSEDVQQIEEIEDLLAESSIAPETLLEIGRNLQHLEDWLTAFRGNYTNQLNRLHGQGSADLVVLLEFYPHFEPLISEARADLKHERAEAERRLEEGLALLKVRWDLMHEDWTTKTQDLMAQLRHPAVQDTPLATELTRLLDRN</sequence>
<evidence type="ECO:0000313" key="3">
    <source>
        <dbReference type="Proteomes" id="UP000597444"/>
    </source>
</evidence>
<feature type="transmembrane region" description="Helical" evidence="1">
    <location>
        <begin position="315"/>
        <end position="336"/>
    </location>
</feature>
<dbReference type="AlphaFoldDB" id="A0A8J3N161"/>
<dbReference type="Proteomes" id="UP000597444">
    <property type="component" value="Unassembled WGS sequence"/>
</dbReference>
<feature type="transmembrane region" description="Helical" evidence="1">
    <location>
        <begin position="114"/>
        <end position="132"/>
    </location>
</feature>
<organism evidence="2 3">
    <name type="scientific">Reticulibacter mediterranei</name>
    <dbReference type="NCBI Taxonomy" id="2778369"/>
    <lineage>
        <taxon>Bacteria</taxon>
        <taxon>Bacillati</taxon>
        <taxon>Chloroflexota</taxon>
        <taxon>Ktedonobacteria</taxon>
        <taxon>Ktedonobacterales</taxon>
        <taxon>Reticulibacteraceae</taxon>
        <taxon>Reticulibacter</taxon>
    </lineage>
</organism>
<keyword evidence="3" id="KW-1185">Reference proteome</keyword>
<name>A0A8J3N161_9CHLR</name>
<keyword evidence="1" id="KW-0472">Membrane</keyword>
<evidence type="ECO:0000313" key="2">
    <source>
        <dbReference type="EMBL" id="GHO93622.1"/>
    </source>
</evidence>